<feature type="region of interest" description="Disordered" evidence="1">
    <location>
        <begin position="45"/>
        <end position="68"/>
    </location>
</feature>
<evidence type="ECO:0000313" key="2">
    <source>
        <dbReference type="EMBL" id="CAG8678771.1"/>
    </source>
</evidence>
<protein>
    <submittedName>
        <fullName evidence="2">11397_t:CDS:1</fullName>
    </submittedName>
</protein>
<name>A0ABN7UUH2_GIGMA</name>
<sequence>MLETVIAPGINRWVVCLDEKPEVKVEVSAGCIKFIFTDNSSLEDNDAPTELAGGEPETDISSNSELDQNGKVNISNENRILWTNAIVTIDSHLIHFSYSNAPIVHIANITHVSPRLFFEHFLPFMQFIGILTIMTYVKCDDINDYWSVKQKTGDVSENNDPFSFVQKFHNAFNENLSKAITPEVKRYIKYYSNVTFQRPAIFDEFNINQSAVDILNNLHNNVLSYHNVLASRFAANHILAFYFSVAKANSYSTYCQFVSDKKNINHIDFYRMKKRKNPNSEAIEHDLVSLKNNSSTSQDERKPLT</sequence>
<proteinExistence type="predicted"/>
<reference evidence="2 3" key="1">
    <citation type="submission" date="2021-06" db="EMBL/GenBank/DDBJ databases">
        <authorList>
            <person name="Kallberg Y."/>
            <person name="Tangrot J."/>
            <person name="Rosling A."/>
        </authorList>
    </citation>
    <scope>NUCLEOTIDE SEQUENCE [LARGE SCALE GENOMIC DNA]</scope>
    <source>
        <strain evidence="2 3">120-4 pot B 10/14</strain>
    </source>
</reference>
<comment type="caution">
    <text evidence="2">The sequence shown here is derived from an EMBL/GenBank/DDBJ whole genome shotgun (WGS) entry which is preliminary data.</text>
</comment>
<accession>A0ABN7UUH2</accession>
<feature type="region of interest" description="Disordered" evidence="1">
    <location>
        <begin position="285"/>
        <end position="305"/>
    </location>
</feature>
<dbReference type="EMBL" id="CAJVQB010006175">
    <property type="protein sequence ID" value="CAG8678771.1"/>
    <property type="molecule type" value="Genomic_DNA"/>
</dbReference>
<feature type="compositionally biased region" description="Polar residues" evidence="1">
    <location>
        <begin position="59"/>
        <end position="68"/>
    </location>
</feature>
<dbReference type="Proteomes" id="UP000789901">
    <property type="component" value="Unassembled WGS sequence"/>
</dbReference>
<evidence type="ECO:0000313" key="3">
    <source>
        <dbReference type="Proteomes" id="UP000789901"/>
    </source>
</evidence>
<organism evidence="2 3">
    <name type="scientific">Gigaspora margarita</name>
    <dbReference type="NCBI Taxonomy" id="4874"/>
    <lineage>
        <taxon>Eukaryota</taxon>
        <taxon>Fungi</taxon>
        <taxon>Fungi incertae sedis</taxon>
        <taxon>Mucoromycota</taxon>
        <taxon>Glomeromycotina</taxon>
        <taxon>Glomeromycetes</taxon>
        <taxon>Diversisporales</taxon>
        <taxon>Gigasporaceae</taxon>
        <taxon>Gigaspora</taxon>
    </lineage>
</organism>
<gene>
    <name evidence="2" type="ORF">GMARGA_LOCUS10836</name>
</gene>
<keyword evidence="3" id="KW-1185">Reference proteome</keyword>
<evidence type="ECO:0000256" key="1">
    <source>
        <dbReference type="SAM" id="MobiDB-lite"/>
    </source>
</evidence>